<dbReference type="AlphaFoldDB" id="I3SBA8"/>
<evidence type="ECO:0000313" key="1">
    <source>
        <dbReference type="EMBL" id="AFK37550.1"/>
    </source>
</evidence>
<proteinExistence type="evidence at transcript level"/>
<protein>
    <submittedName>
        <fullName evidence="1">Uncharacterized protein</fullName>
    </submittedName>
</protein>
<organism evidence="1">
    <name type="scientific">Medicago truncatula</name>
    <name type="common">Barrel medic</name>
    <name type="synonym">Medicago tribuloides</name>
    <dbReference type="NCBI Taxonomy" id="3880"/>
    <lineage>
        <taxon>Eukaryota</taxon>
        <taxon>Viridiplantae</taxon>
        <taxon>Streptophyta</taxon>
        <taxon>Embryophyta</taxon>
        <taxon>Tracheophyta</taxon>
        <taxon>Spermatophyta</taxon>
        <taxon>Magnoliopsida</taxon>
        <taxon>eudicotyledons</taxon>
        <taxon>Gunneridae</taxon>
        <taxon>Pentapetalae</taxon>
        <taxon>rosids</taxon>
        <taxon>fabids</taxon>
        <taxon>Fabales</taxon>
        <taxon>Fabaceae</taxon>
        <taxon>Papilionoideae</taxon>
        <taxon>50 kb inversion clade</taxon>
        <taxon>NPAAA clade</taxon>
        <taxon>Hologalegina</taxon>
        <taxon>IRL clade</taxon>
        <taxon>Trifolieae</taxon>
        <taxon>Medicago</taxon>
    </lineage>
</organism>
<name>I3SBA8_MEDTR</name>
<sequence>MICKLNKFLLMVKKGL</sequence>
<reference evidence="1" key="1">
    <citation type="submission" date="2012-05" db="EMBL/GenBank/DDBJ databases">
        <authorList>
            <person name="Krishnakumar V."/>
            <person name="Cheung F."/>
            <person name="Xiao Y."/>
            <person name="Chan A."/>
            <person name="Moskal W.A."/>
            <person name="Town C.D."/>
        </authorList>
    </citation>
    <scope>NUCLEOTIDE SEQUENCE</scope>
</reference>
<accession>I3SBA8</accession>
<dbReference type="EMBL" id="BT137755">
    <property type="protein sequence ID" value="AFK37550.1"/>
    <property type="molecule type" value="mRNA"/>
</dbReference>